<feature type="domain" description="Glycosyltransferase subfamily 4-like N-terminal" evidence="2">
    <location>
        <begin position="110"/>
        <end position="236"/>
    </location>
</feature>
<organism evidence="3 4">
    <name type="scientific">Profundicola chukchiensis</name>
    <dbReference type="NCBI Taxonomy" id="2961959"/>
    <lineage>
        <taxon>Bacteria</taxon>
        <taxon>Pseudomonadati</taxon>
        <taxon>Bacteroidota</taxon>
        <taxon>Flavobacteriia</taxon>
        <taxon>Flavobacteriales</taxon>
        <taxon>Weeksellaceae</taxon>
        <taxon>Profundicola</taxon>
    </lineage>
</organism>
<evidence type="ECO:0000256" key="1">
    <source>
        <dbReference type="ARBA" id="ARBA00022679"/>
    </source>
</evidence>
<name>A0A9X4RXD6_9FLAO</name>
<dbReference type="EMBL" id="JANCMU010000003">
    <property type="protein sequence ID" value="MDG4946184.1"/>
    <property type="molecule type" value="Genomic_DNA"/>
</dbReference>
<dbReference type="EC" id="2.4.-.-" evidence="3"/>
<evidence type="ECO:0000313" key="3">
    <source>
        <dbReference type="EMBL" id="MDG4946184.1"/>
    </source>
</evidence>
<evidence type="ECO:0000259" key="2">
    <source>
        <dbReference type="Pfam" id="PF13439"/>
    </source>
</evidence>
<evidence type="ECO:0000313" key="4">
    <source>
        <dbReference type="Proteomes" id="UP001152599"/>
    </source>
</evidence>
<keyword evidence="4" id="KW-1185">Reference proteome</keyword>
<dbReference type="Proteomes" id="UP001152599">
    <property type="component" value="Unassembled WGS sequence"/>
</dbReference>
<dbReference type="GO" id="GO:0016757">
    <property type="term" value="F:glycosyltransferase activity"/>
    <property type="evidence" value="ECO:0007669"/>
    <property type="project" value="UniProtKB-KW"/>
</dbReference>
<dbReference type="GO" id="GO:0009103">
    <property type="term" value="P:lipopolysaccharide biosynthetic process"/>
    <property type="evidence" value="ECO:0007669"/>
    <property type="project" value="TreeGrafter"/>
</dbReference>
<dbReference type="PANTHER" id="PTHR46401">
    <property type="entry name" value="GLYCOSYLTRANSFERASE WBBK-RELATED"/>
    <property type="match status" value="1"/>
</dbReference>
<dbReference type="InterPro" id="IPR028098">
    <property type="entry name" value="Glyco_trans_4-like_N"/>
</dbReference>
<dbReference type="SUPFAM" id="SSF53756">
    <property type="entry name" value="UDP-Glycosyltransferase/glycogen phosphorylase"/>
    <property type="match status" value="1"/>
</dbReference>
<dbReference type="Gene3D" id="3.40.50.2000">
    <property type="entry name" value="Glycogen Phosphorylase B"/>
    <property type="match status" value="2"/>
</dbReference>
<dbReference type="RefSeq" id="WP_304420663.1">
    <property type="nucleotide sequence ID" value="NZ_JANCMU010000003.1"/>
</dbReference>
<proteinExistence type="predicted"/>
<comment type="caution">
    <text evidence="3">The sequence shown here is derived from an EMBL/GenBank/DDBJ whole genome shotgun (WGS) entry which is preliminary data.</text>
</comment>
<dbReference type="PANTHER" id="PTHR46401:SF2">
    <property type="entry name" value="GLYCOSYLTRANSFERASE WBBK-RELATED"/>
    <property type="match status" value="1"/>
</dbReference>
<keyword evidence="3" id="KW-0328">Glycosyltransferase</keyword>
<dbReference type="Pfam" id="PF13439">
    <property type="entry name" value="Glyco_transf_4"/>
    <property type="match status" value="1"/>
</dbReference>
<gene>
    <name evidence="3" type="ORF">NMK71_07130</name>
</gene>
<reference evidence="3" key="1">
    <citation type="submission" date="2022-07" db="EMBL/GenBank/DDBJ databases">
        <title>Description and genome-wide analysis of Profundicola chukchiensis gen. nov., sp. nov., marine bacteria isolated from bottom sediments of the Chukchi Sea.</title>
        <authorList>
            <person name="Romanenko L."/>
            <person name="Otstavnykh N."/>
            <person name="Kurilenko V."/>
            <person name="Eremeev V."/>
            <person name="Velansky P."/>
            <person name="Mikhailov V."/>
            <person name="Isaeva M."/>
        </authorList>
    </citation>
    <scope>NUCLEOTIDE SEQUENCE</scope>
    <source>
        <strain evidence="3">KMM 9713</strain>
    </source>
</reference>
<protein>
    <submittedName>
        <fullName evidence="3">Glycosyltransferase</fullName>
        <ecNumber evidence="3">2.4.-.-</ecNumber>
    </submittedName>
</protein>
<accession>A0A9X4RXD6</accession>
<keyword evidence="1 3" id="KW-0808">Transferase</keyword>
<dbReference type="AlphaFoldDB" id="A0A9X4RXD6"/>
<sequence>MSKAKKVLLISYYWPPAGGAGVQRWLKMSKVITEQVELSVYHPKNADYPISDPSLNKEVPKQIKSISLPIREPYALAKRINPKNKNYQKGMIEDESKQSLLSKISLWVRANLFIPDARAGWIQPSYKFLKNYLQENPQDVIISTGPPHSMHMIALKLKNTFPDLKWIADFRDPWTAIDYFDKLPLQSWALKKHQSQEKHVLQMADAVTTVSPTWAKDLGKLGNRKVEVIYNGFDKEDFVEKHHPSDDFVLTYIGSLNADRNPKNLWTALNQLCENQEFYDDFRLRLIGSIAPEVRENIAEHPLLESKTEYVAYLEHQKAVEALQESQVLLLLINQTANENGIIPGKFFEYLAAERVIMCIGKKDSDIAQLLNDLSAGVVINRNEKEEMLSVLSILFHEYQNHLLNRNKKFNISTYSRKNAAFQFLKLIDKL</sequence>